<dbReference type="Gene3D" id="3.40.1380.20">
    <property type="entry name" value="Pyruvate kinase, C-terminal domain"/>
    <property type="match status" value="1"/>
</dbReference>
<dbReference type="PANTHER" id="PTHR11817">
    <property type="entry name" value="PYRUVATE KINASE"/>
    <property type="match status" value="1"/>
</dbReference>
<dbReference type="GO" id="GO:0000287">
    <property type="term" value="F:magnesium ion binding"/>
    <property type="evidence" value="ECO:0007669"/>
    <property type="project" value="InterPro"/>
</dbReference>
<evidence type="ECO:0000256" key="10">
    <source>
        <dbReference type="ARBA" id="ARBA00022842"/>
    </source>
</evidence>
<evidence type="ECO:0000256" key="2">
    <source>
        <dbReference type="ARBA" id="ARBA00004997"/>
    </source>
</evidence>
<keyword evidence="5 13" id="KW-0808">Transferase</keyword>
<comment type="caution">
    <text evidence="16">The sequence shown here is derived from an EMBL/GenBank/DDBJ whole genome shotgun (WGS) entry which is preliminary data.</text>
</comment>
<protein>
    <recommendedName>
        <fullName evidence="4 13">Pyruvate kinase</fullName>
        <ecNumber evidence="4 13">2.7.1.40</ecNumber>
    </recommendedName>
</protein>
<evidence type="ECO:0000256" key="4">
    <source>
        <dbReference type="ARBA" id="ARBA00012142"/>
    </source>
</evidence>
<reference evidence="16 17" key="1">
    <citation type="journal article" date="2017" name="Genome Biol. Evol.">
        <title>Phytophthora megakarya and P. palmivora, closely related causal agents of cacao black pod rot, underwent increases in genome sizes and gene numbers by different mechanisms.</title>
        <authorList>
            <person name="Ali S.S."/>
            <person name="Shao J."/>
            <person name="Lary D.J."/>
            <person name="Kronmiller B."/>
            <person name="Shen D."/>
            <person name="Strem M.D."/>
            <person name="Amoako-Attah I."/>
            <person name="Akrofi A.Y."/>
            <person name="Begoude B.A."/>
            <person name="Ten Hoopen G.M."/>
            <person name="Coulibaly K."/>
            <person name="Kebe B.I."/>
            <person name="Melnick R.L."/>
            <person name="Guiltinan M.J."/>
            <person name="Tyler B.M."/>
            <person name="Meinhardt L.W."/>
            <person name="Bailey B.A."/>
        </authorList>
    </citation>
    <scope>NUCLEOTIDE SEQUENCE [LARGE SCALE GENOMIC DNA]</scope>
    <source>
        <strain evidence="17">sbr112.9</strain>
    </source>
</reference>
<evidence type="ECO:0000256" key="7">
    <source>
        <dbReference type="ARBA" id="ARBA00022741"/>
    </source>
</evidence>
<keyword evidence="6" id="KW-0479">Metal-binding</keyword>
<name>A0A2P4XGT2_9STRA</name>
<evidence type="ECO:0000256" key="13">
    <source>
        <dbReference type="RuleBase" id="RU000504"/>
    </source>
</evidence>
<evidence type="ECO:0000256" key="5">
    <source>
        <dbReference type="ARBA" id="ARBA00022679"/>
    </source>
</evidence>
<evidence type="ECO:0000313" key="16">
    <source>
        <dbReference type="EMBL" id="POM64734.1"/>
    </source>
</evidence>
<comment type="similarity">
    <text evidence="3 13">Belongs to the pyruvate kinase family.</text>
</comment>
<comment type="cofactor">
    <cofactor evidence="1">
        <name>K(+)</name>
        <dbReference type="ChEBI" id="CHEBI:29103"/>
    </cofactor>
</comment>
<keyword evidence="7" id="KW-0547">Nucleotide-binding</keyword>
<evidence type="ECO:0000259" key="15">
    <source>
        <dbReference type="Pfam" id="PF02887"/>
    </source>
</evidence>
<dbReference type="EMBL" id="NCKW01011057">
    <property type="protein sequence ID" value="POM64734.1"/>
    <property type="molecule type" value="Genomic_DNA"/>
</dbReference>
<dbReference type="GO" id="GO:0005524">
    <property type="term" value="F:ATP binding"/>
    <property type="evidence" value="ECO:0007669"/>
    <property type="project" value="UniProtKB-KW"/>
</dbReference>
<dbReference type="PRINTS" id="PR01050">
    <property type="entry name" value="PYRUVTKNASE"/>
</dbReference>
<evidence type="ECO:0000256" key="1">
    <source>
        <dbReference type="ARBA" id="ARBA00001958"/>
    </source>
</evidence>
<keyword evidence="8 13" id="KW-0418">Kinase</keyword>
<evidence type="ECO:0000313" key="17">
    <source>
        <dbReference type="Proteomes" id="UP000237271"/>
    </source>
</evidence>
<dbReference type="InterPro" id="IPR036918">
    <property type="entry name" value="Pyrv_Knase_C_sf"/>
</dbReference>
<dbReference type="Pfam" id="PF00224">
    <property type="entry name" value="PK"/>
    <property type="match status" value="1"/>
</dbReference>
<keyword evidence="17" id="KW-1185">Reference proteome</keyword>
<comment type="pathway">
    <text evidence="2 13">Carbohydrate degradation; glycolysis; pyruvate from D-glyceraldehyde 3-phosphate: step 5/5.</text>
</comment>
<dbReference type="Gene3D" id="3.20.20.60">
    <property type="entry name" value="Phosphoenolpyruvate-binding domains"/>
    <property type="match status" value="1"/>
</dbReference>
<dbReference type="EC" id="2.7.1.40" evidence="4 13"/>
<evidence type="ECO:0000256" key="3">
    <source>
        <dbReference type="ARBA" id="ARBA00008663"/>
    </source>
</evidence>
<keyword evidence="11 13" id="KW-0324">Glycolysis</keyword>
<evidence type="ECO:0000256" key="12">
    <source>
        <dbReference type="ARBA" id="ARBA00023317"/>
    </source>
</evidence>
<dbReference type="GO" id="GO:0004743">
    <property type="term" value="F:pyruvate kinase activity"/>
    <property type="evidence" value="ECO:0007669"/>
    <property type="project" value="UniProtKB-EC"/>
</dbReference>
<dbReference type="InterPro" id="IPR015795">
    <property type="entry name" value="Pyrv_Knase_C"/>
</dbReference>
<gene>
    <name evidence="16" type="ORF">PHPALM_19702</name>
</gene>
<dbReference type="InterPro" id="IPR001697">
    <property type="entry name" value="Pyr_Knase"/>
</dbReference>
<dbReference type="SUPFAM" id="SSF52935">
    <property type="entry name" value="PK C-terminal domain-like"/>
    <property type="match status" value="1"/>
</dbReference>
<dbReference type="InterPro" id="IPR015793">
    <property type="entry name" value="Pyrv_Knase_brl"/>
</dbReference>
<keyword evidence="10 13" id="KW-0460">Magnesium</keyword>
<dbReference type="Pfam" id="PF02887">
    <property type="entry name" value="PK_C"/>
    <property type="match status" value="1"/>
</dbReference>
<dbReference type="GO" id="GO:0030955">
    <property type="term" value="F:potassium ion binding"/>
    <property type="evidence" value="ECO:0007669"/>
    <property type="project" value="InterPro"/>
</dbReference>
<keyword evidence="9" id="KW-0067">ATP-binding</keyword>
<proteinExistence type="inferred from homology"/>
<keyword evidence="12 16" id="KW-0670">Pyruvate</keyword>
<evidence type="ECO:0000256" key="11">
    <source>
        <dbReference type="ARBA" id="ARBA00023152"/>
    </source>
</evidence>
<accession>A0A2P4XGT2</accession>
<dbReference type="Proteomes" id="UP000237271">
    <property type="component" value="Unassembled WGS sequence"/>
</dbReference>
<dbReference type="SUPFAM" id="SSF51621">
    <property type="entry name" value="Phosphoenolpyruvate/pyruvate domain"/>
    <property type="match status" value="1"/>
</dbReference>
<dbReference type="InterPro" id="IPR015813">
    <property type="entry name" value="Pyrv/PenolPyrv_kinase-like_dom"/>
</dbReference>
<sequence>MVDRCNAVGKPVIVATQMLESMQNNPRLICAEVSDVGNAVLDGADCVMLSSEFALGKYPIDDHEHGDQGSGPTPTTPNYQAKFQFDLPTSDVESTVSSAAKTANEMHAQLMIALTRTGYTVRKVTNYKPIVPVMCFTTNLKVGRHLQIHRGLYPVVPDYLDRAPTTAEAMLTLSGLKRLSYT</sequence>
<evidence type="ECO:0000256" key="9">
    <source>
        <dbReference type="ARBA" id="ARBA00022840"/>
    </source>
</evidence>
<comment type="catalytic activity">
    <reaction evidence="13">
        <text>pyruvate + ATP = phosphoenolpyruvate + ADP + H(+)</text>
        <dbReference type="Rhea" id="RHEA:18157"/>
        <dbReference type="ChEBI" id="CHEBI:15361"/>
        <dbReference type="ChEBI" id="CHEBI:15378"/>
        <dbReference type="ChEBI" id="CHEBI:30616"/>
        <dbReference type="ChEBI" id="CHEBI:58702"/>
        <dbReference type="ChEBI" id="CHEBI:456216"/>
        <dbReference type="EC" id="2.7.1.40"/>
    </reaction>
</comment>
<evidence type="ECO:0000259" key="14">
    <source>
        <dbReference type="Pfam" id="PF00224"/>
    </source>
</evidence>
<evidence type="ECO:0000256" key="6">
    <source>
        <dbReference type="ARBA" id="ARBA00022723"/>
    </source>
</evidence>
<feature type="domain" description="Pyruvate kinase barrel" evidence="14">
    <location>
        <begin position="1"/>
        <end position="61"/>
    </location>
</feature>
<feature type="domain" description="Pyruvate kinase C-terminal" evidence="15">
    <location>
        <begin position="93"/>
        <end position="163"/>
    </location>
</feature>
<dbReference type="InterPro" id="IPR040442">
    <property type="entry name" value="Pyrv_kinase-like_dom_sf"/>
</dbReference>
<dbReference type="UniPathway" id="UPA00109">
    <property type="reaction ID" value="UER00188"/>
</dbReference>
<dbReference type="GO" id="GO:0016301">
    <property type="term" value="F:kinase activity"/>
    <property type="evidence" value="ECO:0007669"/>
    <property type="project" value="UniProtKB-KW"/>
</dbReference>
<dbReference type="OrthoDB" id="108365at2759"/>
<dbReference type="AlphaFoldDB" id="A0A2P4XGT2"/>
<evidence type="ECO:0000256" key="8">
    <source>
        <dbReference type="ARBA" id="ARBA00022777"/>
    </source>
</evidence>
<organism evidence="16 17">
    <name type="scientific">Phytophthora palmivora</name>
    <dbReference type="NCBI Taxonomy" id="4796"/>
    <lineage>
        <taxon>Eukaryota</taxon>
        <taxon>Sar</taxon>
        <taxon>Stramenopiles</taxon>
        <taxon>Oomycota</taxon>
        <taxon>Peronosporomycetes</taxon>
        <taxon>Peronosporales</taxon>
        <taxon>Peronosporaceae</taxon>
        <taxon>Phytophthora</taxon>
    </lineage>
</organism>